<dbReference type="GO" id="GO:0008270">
    <property type="term" value="F:zinc ion binding"/>
    <property type="evidence" value="ECO:0007669"/>
    <property type="project" value="UniProtKB-KW"/>
</dbReference>
<dbReference type="Pfam" id="PF00628">
    <property type="entry name" value="PHD"/>
    <property type="match status" value="1"/>
</dbReference>
<keyword evidence="1" id="KW-0479">Metal-binding</keyword>
<evidence type="ECO:0000313" key="8">
    <source>
        <dbReference type="EMBL" id="KAK4420451.1"/>
    </source>
</evidence>
<dbReference type="GO" id="GO:0005634">
    <property type="term" value="C:nucleus"/>
    <property type="evidence" value="ECO:0007669"/>
    <property type="project" value="UniProtKB-ARBA"/>
</dbReference>
<feature type="region of interest" description="Disordered" evidence="5">
    <location>
        <begin position="114"/>
        <end position="153"/>
    </location>
</feature>
<dbReference type="Pfam" id="PF13832">
    <property type="entry name" value="zf-HC5HC2H_2"/>
    <property type="match status" value="1"/>
</dbReference>
<dbReference type="InterPro" id="IPR001965">
    <property type="entry name" value="Znf_PHD"/>
</dbReference>
<accession>A0AAE1XZG2</accession>
<proteinExistence type="predicted"/>
<dbReference type="CDD" id="cd15571">
    <property type="entry name" value="ePHD"/>
    <property type="match status" value="1"/>
</dbReference>
<dbReference type="CDD" id="cd15492">
    <property type="entry name" value="PHD_BRPF_JADE_like"/>
    <property type="match status" value="1"/>
</dbReference>
<dbReference type="PANTHER" id="PTHR13793">
    <property type="entry name" value="PHD FINGER PROTEINS"/>
    <property type="match status" value="1"/>
</dbReference>
<feature type="domain" description="PHD-type" evidence="7">
    <location>
        <begin position="298"/>
        <end position="410"/>
    </location>
</feature>
<evidence type="ECO:0000256" key="2">
    <source>
        <dbReference type="ARBA" id="ARBA00022771"/>
    </source>
</evidence>
<dbReference type="SUPFAM" id="SSF57903">
    <property type="entry name" value="FYVE/PHD zinc finger"/>
    <property type="match status" value="1"/>
</dbReference>
<feature type="compositionally biased region" description="Basic and acidic residues" evidence="5">
    <location>
        <begin position="193"/>
        <end position="227"/>
    </location>
</feature>
<dbReference type="PROSITE" id="PS51805">
    <property type="entry name" value="EPHD"/>
    <property type="match status" value="1"/>
</dbReference>
<dbReference type="InterPro" id="IPR011011">
    <property type="entry name" value="Znf_FYVE_PHD"/>
</dbReference>
<dbReference type="PROSITE" id="PS50016">
    <property type="entry name" value="ZF_PHD_2"/>
    <property type="match status" value="1"/>
</dbReference>
<protein>
    <submittedName>
        <fullName evidence="8">Peregrin</fullName>
    </submittedName>
</protein>
<evidence type="ECO:0000256" key="5">
    <source>
        <dbReference type="SAM" id="MobiDB-lite"/>
    </source>
</evidence>
<sequence>MEFKYRIVPRKRIIKKFNWQVKPPPPPAAAKIFKHFNNSENPFLRPTTNSHVPATFKISHNILPFITRFSCRPNQKFYSRFSPELSPSLLPLLAEMDSKFHGLPPLKRFRLIQQQQEQNQDHKPSMKNPESVENSTTPLCLPAKKRKECRDSPPPLPPISTTFCLPAKKRIWAIHPFDLNLEYEPPIDTEIRPKELEKSPEAHIQEDEINDGAEKSAEEDTETKENGVNEDDDGIVCAVCESTDGDPTDPIVLCDGCDLMVHTTCYGHPFTKGIPEGDWFCAQCLESKSLTNSASKAQFSCCLCPVSGGALKPTTDGRWAHLVCAIYVPEVFFVDSAGREGIDCSKVLKRRWDQKCYVCKSKKGCVIDCSEPKCPLSFHVSCGLKEELCIDYREGKNKGAVVAAFCRAHTDLWKKQEQTGKFKIVARDETKK</sequence>
<evidence type="ECO:0000259" key="6">
    <source>
        <dbReference type="PROSITE" id="PS50016"/>
    </source>
</evidence>
<dbReference type="GO" id="GO:0006357">
    <property type="term" value="P:regulation of transcription by RNA polymerase II"/>
    <property type="evidence" value="ECO:0007669"/>
    <property type="project" value="TreeGrafter"/>
</dbReference>
<name>A0AAE1XZG2_9LAMI</name>
<evidence type="ECO:0000256" key="4">
    <source>
        <dbReference type="PROSITE-ProRule" id="PRU00146"/>
    </source>
</evidence>
<evidence type="ECO:0000259" key="7">
    <source>
        <dbReference type="PROSITE" id="PS51805"/>
    </source>
</evidence>
<comment type="caution">
    <text evidence="8">The sequence shown here is derived from an EMBL/GenBank/DDBJ whole genome shotgun (WGS) entry which is preliminary data.</text>
</comment>
<dbReference type="InterPro" id="IPR050701">
    <property type="entry name" value="Histone_Mod_Regulator"/>
</dbReference>
<gene>
    <name evidence="8" type="ORF">Salat_1995400</name>
</gene>
<dbReference type="PANTHER" id="PTHR13793:SF148">
    <property type="entry name" value="RING_FYVE_PHD ZINC FINGER SUPERFAMILY PROTEIN"/>
    <property type="match status" value="1"/>
</dbReference>
<dbReference type="EMBL" id="JACGWO010000008">
    <property type="protein sequence ID" value="KAK4420451.1"/>
    <property type="molecule type" value="Genomic_DNA"/>
</dbReference>
<dbReference type="Gene3D" id="3.30.40.10">
    <property type="entry name" value="Zinc/RING finger domain, C3HC4 (zinc finger)"/>
    <property type="match status" value="2"/>
</dbReference>
<dbReference type="InterPro" id="IPR034732">
    <property type="entry name" value="EPHD"/>
</dbReference>
<reference evidence="8" key="2">
    <citation type="journal article" date="2024" name="Plant">
        <title>Genomic evolution and insights into agronomic trait innovations of Sesamum species.</title>
        <authorList>
            <person name="Miao H."/>
            <person name="Wang L."/>
            <person name="Qu L."/>
            <person name="Liu H."/>
            <person name="Sun Y."/>
            <person name="Le M."/>
            <person name="Wang Q."/>
            <person name="Wei S."/>
            <person name="Zheng Y."/>
            <person name="Lin W."/>
            <person name="Duan Y."/>
            <person name="Cao H."/>
            <person name="Xiong S."/>
            <person name="Wang X."/>
            <person name="Wei L."/>
            <person name="Li C."/>
            <person name="Ma Q."/>
            <person name="Ju M."/>
            <person name="Zhao R."/>
            <person name="Li G."/>
            <person name="Mu C."/>
            <person name="Tian Q."/>
            <person name="Mei H."/>
            <person name="Zhang T."/>
            <person name="Gao T."/>
            <person name="Zhang H."/>
        </authorList>
    </citation>
    <scope>NUCLEOTIDE SEQUENCE</scope>
    <source>
        <strain evidence="8">3651</strain>
    </source>
</reference>
<dbReference type="Proteomes" id="UP001293254">
    <property type="component" value="Unassembled WGS sequence"/>
</dbReference>
<reference evidence="8" key="1">
    <citation type="submission" date="2020-06" db="EMBL/GenBank/DDBJ databases">
        <authorList>
            <person name="Li T."/>
            <person name="Hu X."/>
            <person name="Zhang T."/>
            <person name="Song X."/>
            <person name="Zhang H."/>
            <person name="Dai N."/>
            <person name="Sheng W."/>
            <person name="Hou X."/>
            <person name="Wei L."/>
        </authorList>
    </citation>
    <scope>NUCLEOTIDE SEQUENCE</scope>
    <source>
        <strain evidence="8">3651</strain>
        <tissue evidence="8">Leaf</tissue>
    </source>
</reference>
<dbReference type="InterPro" id="IPR019787">
    <property type="entry name" value="Znf_PHD-finger"/>
</dbReference>
<evidence type="ECO:0000256" key="1">
    <source>
        <dbReference type="ARBA" id="ARBA00022723"/>
    </source>
</evidence>
<organism evidence="8 9">
    <name type="scientific">Sesamum alatum</name>
    <dbReference type="NCBI Taxonomy" id="300844"/>
    <lineage>
        <taxon>Eukaryota</taxon>
        <taxon>Viridiplantae</taxon>
        <taxon>Streptophyta</taxon>
        <taxon>Embryophyta</taxon>
        <taxon>Tracheophyta</taxon>
        <taxon>Spermatophyta</taxon>
        <taxon>Magnoliopsida</taxon>
        <taxon>eudicotyledons</taxon>
        <taxon>Gunneridae</taxon>
        <taxon>Pentapetalae</taxon>
        <taxon>asterids</taxon>
        <taxon>lamiids</taxon>
        <taxon>Lamiales</taxon>
        <taxon>Pedaliaceae</taxon>
        <taxon>Sesamum</taxon>
    </lineage>
</organism>
<dbReference type="SMART" id="SM00249">
    <property type="entry name" value="PHD"/>
    <property type="match status" value="2"/>
</dbReference>
<dbReference type="AlphaFoldDB" id="A0AAE1XZG2"/>
<evidence type="ECO:0000313" key="9">
    <source>
        <dbReference type="Proteomes" id="UP001293254"/>
    </source>
</evidence>
<feature type="region of interest" description="Disordered" evidence="5">
    <location>
        <begin position="193"/>
        <end position="230"/>
    </location>
</feature>
<keyword evidence="2 4" id="KW-0863">Zinc-finger</keyword>
<dbReference type="InterPro" id="IPR013083">
    <property type="entry name" value="Znf_RING/FYVE/PHD"/>
</dbReference>
<evidence type="ECO:0000256" key="3">
    <source>
        <dbReference type="ARBA" id="ARBA00022833"/>
    </source>
</evidence>
<keyword evidence="3" id="KW-0862">Zinc</keyword>
<feature type="domain" description="PHD-type" evidence="6">
    <location>
        <begin position="234"/>
        <end position="287"/>
    </location>
</feature>
<keyword evidence="9" id="KW-1185">Reference proteome</keyword>